<evidence type="ECO:0000313" key="5">
    <source>
        <dbReference type="Proteomes" id="UP000053260"/>
    </source>
</evidence>
<dbReference type="PRINTS" id="PR00133">
    <property type="entry name" value="GLHYDRLASE3"/>
</dbReference>
<dbReference type="SMART" id="SM01217">
    <property type="entry name" value="Fn3_like"/>
    <property type="match status" value="1"/>
</dbReference>
<dbReference type="InterPro" id="IPR036962">
    <property type="entry name" value="Glyco_hydro_3_N_sf"/>
</dbReference>
<dbReference type="AlphaFoldDB" id="A0A101UWI0"/>
<dbReference type="Pfam" id="PF14310">
    <property type="entry name" value="Fn3-like"/>
    <property type="match status" value="1"/>
</dbReference>
<dbReference type="SUPFAM" id="SSF52279">
    <property type="entry name" value="Beta-D-glucan exohydrolase, C-terminal domain"/>
    <property type="match status" value="1"/>
</dbReference>
<dbReference type="InterPro" id="IPR036881">
    <property type="entry name" value="Glyco_hydro_3_C_sf"/>
</dbReference>
<dbReference type="GO" id="GO:0008422">
    <property type="term" value="F:beta-glucosidase activity"/>
    <property type="evidence" value="ECO:0007669"/>
    <property type="project" value="TreeGrafter"/>
</dbReference>
<keyword evidence="2" id="KW-0378">Hydrolase</keyword>
<protein>
    <submittedName>
        <fullName evidence="4">Beta-glucosidase</fullName>
    </submittedName>
</protein>
<dbReference type="Gene3D" id="2.60.40.10">
    <property type="entry name" value="Immunoglobulins"/>
    <property type="match status" value="1"/>
</dbReference>
<dbReference type="InterPro" id="IPR013783">
    <property type="entry name" value="Ig-like_fold"/>
</dbReference>
<evidence type="ECO:0000256" key="1">
    <source>
        <dbReference type="ARBA" id="ARBA00005336"/>
    </source>
</evidence>
<dbReference type="STRING" id="909626.AQJ91_27500"/>
<dbReference type="PANTHER" id="PTHR42715">
    <property type="entry name" value="BETA-GLUCOSIDASE"/>
    <property type="match status" value="1"/>
</dbReference>
<keyword evidence="5" id="KW-1185">Reference proteome</keyword>
<evidence type="ECO:0000313" key="4">
    <source>
        <dbReference type="EMBL" id="KUO18135.1"/>
    </source>
</evidence>
<dbReference type="Pfam" id="PF00933">
    <property type="entry name" value="Glyco_hydro_3"/>
    <property type="match status" value="1"/>
</dbReference>
<gene>
    <name evidence="4" type="ORF">AQJ91_27500</name>
</gene>
<dbReference type="EMBL" id="LMXB01000068">
    <property type="protein sequence ID" value="KUO18135.1"/>
    <property type="molecule type" value="Genomic_DNA"/>
</dbReference>
<dbReference type="GO" id="GO:0009251">
    <property type="term" value="P:glucan catabolic process"/>
    <property type="evidence" value="ECO:0007669"/>
    <property type="project" value="TreeGrafter"/>
</dbReference>
<accession>A0A101UWI0</accession>
<dbReference type="RefSeq" id="WP_067026836.1">
    <property type="nucleotide sequence ID" value="NZ_KQ949093.1"/>
</dbReference>
<dbReference type="Pfam" id="PF01915">
    <property type="entry name" value="Glyco_hydro_3_C"/>
    <property type="match status" value="1"/>
</dbReference>
<evidence type="ECO:0000259" key="3">
    <source>
        <dbReference type="SMART" id="SM01217"/>
    </source>
</evidence>
<evidence type="ECO:0000256" key="2">
    <source>
        <dbReference type="ARBA" id="ARBA00022801"/>
    </source>
</evidence>
<dbReference type="InterPro" id="IPR017853">
    <property type="entry name" value="GH"/>
</dbReference>
<proteinExistence type="inferred from homology"/>
<dbReference type="Gene3D" id="3.20.20.300">
    <property type="entry name" value="Glycoside hydrolase, family 3, N-terminal domain"/>
    <property type="match status" value="1"/>
</dbReference>
<feature type="domain" description="Fibronectin type III-like" evidence="3">
    <location>
        <begin position="699"/>
        <end position="768"/>
    </location>
</feature>
<dbReference type="SUPFAM" id="SSF51445">
    <property type="entry name" value="(Trans)glycosidases"/>
    <property type="match status" value="1"/>
</dbReference>
<dbReference type="InterPro" id="IPR026891">
    <property type="entry name" value="Fn3-like"/>
</dbReference>
<dbReference type="PANTHER" id="PTHR42715:SF10">
    <property type="entry name" value="BETA-GLUCOSIDASE"/>
    <property type="match status" value="1"/>
</dbReference>
<dbReference type="Gene3D" id="3.40.50.1700">
    <property type="entry name" value="Glycoside hydrolase family 3 C-terminal domain"/>
    <property type="match status" value="1"/>
</dbReference>
<reference evidence="4 5" key="1">
    <citation type="submission" date="2015-10" db="EMBL/GenBank/DDBJ databases">
        <title>Draft genome sequence of Streptomyces sp. RV15, isolated from a marine sponge.</title>
        <authorList>
            <person name="Ruckert C."/>
            <person name="Abdelmohsen U.R."/>
            <person name="Winkler A."/>
            <person name="Hentschel U."/>
            <person name="Kalinowski J."/>
            <person name="Kampfer P."/>
            <person name="Glaeser S."/>
        </authorList>
    </citation>
    <scope>NUCLEOTIDE SEQUENCE [LARGE SCALE GENOMIC DNA]</scope>
    <source>
        <strain evidence="4 5">RV15</strain>
    </source>
</reference>
<name>A0A101UWI0_9ACTN</name>
<comment type="caution">
    <text evidence="4">The sequence shown here is derived from an EMBL/GenBank/DDBJ whole genome shotgun (WGS) entry which is preliminary data.</text>
</comment>
<sequence length="809" mass="86095">MTSTTTGTWRDERLAPDDRADLLLKEMTTAEKCHQLTARMSWYLVKPDGSDAPDADEVLRHPPGHIAQLILDDPAQLAAMTGTIQHRIISRGRLGIPAIFHAEALSGFLAGGHMVFPSGTGLAAGWSPDLVEQMSDLIRRQMRRTGLTHALSPVLDVALDPRWGRVHETFGEDPYLCAALGVAYVRGLQGQDLSKGVMATGKHFLGYAVTAGGINTAGFESGARRTRDLFAYPFEAAIRMAGLRSVMNSYSDVDDVPAGASPEVLKDLLRDALGFDGFVSSDYGTLDHLVGRQRVAADEAAAGRLAIEAGLDVEMPNPSGYGDLLAAEVERGAVDHRHIDEAVRRVLRAKFEVGLFEHPYPTERIDVAAAAAEGGELSQDLARRSIVLGKNDGILPLAPGRLDVAVIGPHADAPSLQFPTYTYASWREANDAIIRGELGTMNGAEDVVTAWYDTLFTPQDPHTLVGERYGACSLAAEIGERARTVVTEPGSALTRELGDEAIERAVAAARDADVVVLALGGASLWFTGERTEGEASDTADITLPAAQIRLAEAVAATGTPLVVVLVQGRAYALPQVVQEAAAIVVAPYAGPFGTRSITDVLFGVVNPSGKLPYSLPRHSGQIPVYHHQKAGSGYRGPLPPGVSNHYLDMTATPLWPFAHGLSYTTFAVSDLDCGPDIDARGTARVGATVENTGDRDGATVVQLYLRVNTTTVTRPAQQLGGFARVELAAGERRRVTFEVDATQLAYTNLARDVAVEPARVDVFIGFDSDDRSLEGSFEVVGAPRIVSGAERSFLSTTVVDTVNGPGGGV</sequence>
<organism evidence="4 5">
    <name type="scientific">Streptomyces dysideae</name>
    <dbReference type="NCBI Taxonomy" id="909626"/>
    <lineage>
        <taxon>Bacteria</taxon>
        <taxon>Bacillati</taxon>
        <taxon>Actinomycetota</taxon>
        <taxon>Actinomycetes</taxon>
        <taxon>Kitasatosporales</taxon>
        <taxon>Streptomycetaceae</taxon>
        <taxon>Streptomyces</taxon>
    </lineage>
</organism>
<dbReference type="Proteomes" id="UP000053260">
    <property type="component" value="Unassembled WGS sequence"/>
</dbReference>
<dbReference type="OrthoDB" id="3187421at2"/>
<dbReference type="InterPro" id="IPR050288">
    <property type="entry name" value="Cellulose_deg_GH3"/>
</dbReference>
<dbReference type="InterPro" id="IPR001764">
    <property type="entry name" value="Glyco_hydro_3_N"/>
</dbReference>
<dbReference type="InterPro" id="IPR002772">
    <property type="entry name" value="Glyco_hydro_3_C"/>
</dbReference>
<comment type="similarity">
    <text evidence="1">Belongs to the glycosyl hydrolase 3 family.</text>
</comment>